<reference evidence="2 3" key="1">
    <citation type="submission" date="2020-08" db="EMBL/GenBank/DDBJ databases">
        <title>Genomic Encyclopedia of Type Strains, Phase IV (KMG-IV): sequencing the most valuable type-strain genomes for metagenomic binning, comparative biology and taxonomic classification.</title>
        <authorList>
            <person name="Goeker M."/>
        </authorList>
    </citation>
    <scope>NUCLEOTIDE SEQUENCE [LARGE SCALE GENOMIC DNA]</scope>
    <source>
        <strain evidence="2 3">DSM 26723</strain>
    </source>
</reference>
<dbReference type="EMBL" id="JACHHZ010000004">
    <property type="protein sequence ID" value="MBB6094976.1"/>
    <property type="molecule type" value="Genomic_DNA"/>
</dbReference>
<gene>
    <name evidence="2" type="ORF">HNQ60_003863</name>
</gene>
<feature type="signal peptide" evidence="1">
    <location>
        <begin position="1"/>
        <end position="30"/>
    </location>
</feature>
<protein>
    <submittedName>
        <fullName evidence="2">Uncharacterized protein</fullName>
    </submittedName>
</protein>
<sequence>MKPRQLASHLPYCALGLLAAAATVPSSALAHDEHAQAATAQQHSGGERRKTNELVKIVRQVTAKYRDVEVAESDHYELMFGCVSGDSSGAMGLHYVNLTLYGDGKIDAYQPEIVIYEPTPGGRPRLIGADYIVDAKAWHANHNEAPELNGQKFHYYSAPNRYGLDAFYTLHVWAWKDNPTGTFVNWHANVSCDAHDGPSK</sequence>
<evidence type="ECO:0000313" key="3">
    <source>
        <dbReference type="Proteomes" id="UP000588068"/>
    </source>
</evidence>
<comment type="caution">
    <text evidence="2">The sequence shown here is derived from an EMBL/GenBank/DDBJ whole genome shotgun (WGS) entry which is preliminary data.</text>
</comment>
<feature type="chain" id="PRO_5032378307" evidence="1">
    <location>
        <begin position="31"/>
        <end position="200"/>
    </location>
</feature>
<proteinExistence type="predicted"/>
<keyword evidence="3" id="KW-1185">Reference proteome</keyword>
<evidence type="ECO:0000313" key="2">
    <source>
        <dbReference type="EMBL" id="MBB6094976.1"/>
    </source>
</evidence>
<name>A0A841HQ33_9GAMM</name>
<dbReference type="RefSeq" id="WP_184334356.1">
    <property type="nucleotide sequence ID" value="NZ_JACHHZ010000004.1"/>
</dbReference>
<dbReference type="AlphaFoldDB" id="A0A841HQ33"/>
<evidence type="ECO:0000256" key="1">
    <source>
        <dbReference type="SAM" id="SignalP"/>
    </source>
</evidence>
<keyword evidence="1" id="KW-0732">Signal</keyword>
<dbReference type="Proteomes" id="UP000588068">
    <property type="component" value="Unassembled WGS sequence"/>
</dbReference>
<accession>A0A841HQ33</accession>
<organism evidence="2 3">
    <name type="scientific">Povalibacter uvarum</name>
    <dbReference type="NCBI Taxonomy" id="732238"/>
    <lineage>
        <taxon>Bacteria</taxon>
        <taxon>Pseudomonadati</taxon>
        <taxon>Pseudomonadota</taxon>
        <taxon>Gammaproteobacteria</taxon>
        <taxon>Steroidobacterales</taxon>
        <taxon>Steroidobacteraceae</taxon>
        <taxon>Povalibacter</taxon>
    </lineage>
</organism>